<protein>
    <submittedName>
        <fullName evidence="1">Uncharacterized protein</fullName>
    </submittedName>
</protein>
<evidence type="ECO:0000313" key="2">
    <source>
        <dbReference type="Proteomes" id="UP001066276"/>
    </source>
</evidence>
<dbReference type="Proteomes" id="UP001066276">
    <property type="component" value="Chromosome 12"/>
</dbReference>
<accession>A0AAV7L5L4</accession>
<name>A0AAV7L5L4_PLEWA</name>
<sequence>MVRKGTKREVLACRLCGVCRLQNSRVRLFRSLWSSVFPFSSHPDPEIRGYVADAGVSVVMGTSDADLTAVRVAPLGFRSRS</sequence>
<proteinExistence type="predicted"/>
<organism evidence="1 2">
    <name type="scientific">Pleurodeles waltl</name>
    <name type="common">Iberian ribbed newt</name>
    <dbReference type="NCBI Taxonomy" id="8319"/>
    <lineage>
        <taxon>Eukaryota</taxon>
        <taxon>Metazoa</taxon>
        <taxon>Chordata</taxon>
        <taxon>Craniata</taxon>
        <taxon>Vertebrata</taxon>
        <taxon>Euteleostomi</taxon>
        <taxon>Amphibia</taxon>
        <taxon>Batrachia</taxon>
        <taxon>Caudata</taxon>
        <taxon>Salamandroidea</taxon>
        <taxon>Salamandridae</taxon>
        <taxon>Pleurodelinae</taxon>
        <taxon>Pleurodeles</taxon>
    </lineage>
</organism>
<reference evidence="1" key="1">
    <citation type="journal article" date="2022" name="bioRxiv">
        <title>Sequencing and chromosome-scale assembly of the giantPleurodeles waltlgenome.</title>
        <authorList>
            <person name="Brown T."/>
            <person name="Elewa A."/>
            <person name="Iarovenko S."/>
            <person name="Subramanian E."/>
            <person name="Araus A.J."/>
            <person name="Petzold A."/>
            <person name="Susuki M."/>
            <person name="Suzuki K.-i.T."/>
            <person name="Hayashi T."/>
            <person name="Toyoda A."/>
            <person name="Oliveira C."/>
            <person name="Osipova E."/>
            <person name="Leigh N.D."/>
            <person name="Simon A."/>
            <person name="Yun M.H."/>
        </authorList>
    </citation>
    <scope>NUCLEOTIDE SEQUENCE</scope>
    <source>
        <strain evidence="1">20211129_DDA</strain>
        <tissue evidence="1">Liver</tissue>
    </source>
</reference>
<dbReference type="AlphaFoldDB" id="A0AAV7L5L4"/>
<evidence type="ECO:0000313" key="1">
    <source>
        <dbReference type="EMBL" id="KAJ1083105.1"/>
    </source>
</evidence>
<keyword evidence="2" id="KW-1185">Reference proteome</keyword>
<dbReference type="EMBL" id="JANPWB010000016">
    <property type="protein sequence ID" value="KAJ1083105.1"/>
    <property type="molecule type" value="Genomic_DNA"/>
</dbReference>
<gene>
    <name evidence="1" type="ORF">NDU88_003265</name>
</gene>
<comment type="caution">
    <text evidence="1">The sequence shown here is derived from an EMBL/GenBank/DDBJ whole genome shotgun (WGS) entry which is preliminary data.</text>
</comment>